<keyword evidence="2" id="KW-1185">Reference proteome</keyword>
<reference evidence="1" key="1">
    <citation type="submission" date="2018-11" db="EMBL/GenBank/DDBJ databases">
        <authorList>
            <person name="Alioto T."/>
            <person name="Alioto T."/>
        </authorList>
    </citation>
    <scope>NUCLEOTIDE SEQUENCE</scope>
</reference>
<proteinExistence type="predicted"/>
<comment type="caution">
    <text evidence="1">The sequence shown here is derived from an EMBL/GenBank/DDBJ whole genome shotgun (WGS) entry which is preliminary data.</text>
</comment>
<accession>A0A8B6F7Y7</accession>
<organism evidence="1 2">
    <name type="scientific">Mytilus galloprovincialis</name>
    <name type="common">Mediterranean mussel</name>
    <dbReference type="NCBI Taxonomy" id="29158"/>
    <lineage>
        <taxon>Eukaryota</taxon>
        <taxon>Metazoa</taxon>
        <taxon>Spiralia</taxon>
        <taxon>Lophotrochozoa</taxon>
        <taxon>Mollusca</taxon>
        <taxon>Bivalvia</taxon>
        <taxon>Autobranchia</taxon>
        <taxon>Pteriomorphia</taxon>
        <taxon>Mytilida</taxon>
        <taxon>Mytiloidea</taxon>
        <taxon>Mytilidae</taxon>
        <taxon>Mytilinae</taxon>
        <taxon>Mytilus</taxon>
    </lineage>
</organism>
<evidence type="ECO:0000313" key="2">
    <source>
        <dbReference type="Proteomes" id="UP000596742"/>
    </source>
</evidence>
<evidence type="ECO:0000313" key="1">
    <source>
        <dbReference type="EMBL" id="VDI45064.1"/>
    </source>
</evidence>
<dbReference type="OrthoDB" id="6176895at2759"/>
<protein>
    <submittedName>
        <fullName evidence="1">Uncharacterized protein</fullName>
    </submittedName>
</protein>
<dbReference type="EMBL" id="UYJE01006325">
    <property type="protein sequence ID" value="VDI45064.1"/>
    <property type="molecule type" value="Genomic_DNA"/>
</dbReference>
<name>A0A8B6F7Y7_MYTGA</name>
<sequence length="110" mass="11940">MELWSFNKEGYVREVVIVQVMSENCNCIIHLVDFNEPPTVANMFNRACSWTCTNETCGGSTVLPDEMLEVDDVVVVVIALTPVPIVAPGPVVVVVGNDVETAVDMVDVTV</sequence>
<gene>
    <name evidence="1" type="ORF">MGAL_10B005561</name>
</gene>
<dbReference type="Proteomes" id="UP000596742">
    <property type="component" value="Unassembled WGS sequence"/>
</dbReference>
<dbReference type="AlphaFoldDB" id="A0A8B6F7Y7"/>